<organism evidence="3 4">
    <name type="scientific">Symbiodinium microadriaticum</name>
    <name type="common">Dinoflagellate</name>
    <name type="synonym">Zooxanthella microadriatica</name>
    <dbReference type="NCBI Taxonomy" id="2951"/>
    <lineage>
        <taxon>Eukaryota</taxon>
        <taxon>Sar</taxon>
        <taxon>Alveolata</taxon>
        <taxon>Dinophyceae</taxon>
        <taxon>Suessiales</taxon>
        <taxon>Symbiodiniaceae</taxon>
        <taxon>Symbiodinium</taxon>
    </lineage>
</organism>
<keyword evidence="2" id="KW-0472">Membrane</keyword>
<evidence type="ECO:0000256" key="2">
    <source>
        <dbReference type="SAM" id="Phobius"/>
    </source>
</evidence>
<proteinExistence type="predicted"/>
<protein>
    <submittedName>
        <fullName evidence="3">Uncharacterized protein</fullName>
    </submittedName>
</protein>
<feature type="transmembrane region" description="Helical" evidence="2">
    <location>
        <begin position="1049"/>
        <end position="1071"/>
    </location>
</feature>
<feature type="region of interest" description="Disordered" evidence="1">
    <location>
        <begin position="956"/>
        <end position="995"/>
    </location>
</feature>
<name>A0A1Q9CR39_SYMMI</name>
<dbReference type="EMBL" id="LSRX01000979">
    <property type="protein sequence ID" value="OLP85398.1"/>
    <property type="molecule type" value="Genomic_DNA"/>
</dbReference>
<evidence type="ECO:0000256" key="1">
    <source>
        <dbReference type="SAM" id="MobiDB-lite"/>
    </source>
</evidence>
<feature type="compositionally biased region" description="Polar residues" evidence="1">
    <location>
        <begin position="966"/>
        <end position="983"/>
    </location>
</feature>
<dbReference type="OrthoDB" id="436034at2759"/>
<keyword evidence="4" id="KW-1185">Reference proteome</keyword>
<feature type="transmembrane region" description="Helical" evidence="2">
    <location>
        <begin position="1243"/>
        <end position="1261"/>
    </location>
</feature>
<keyword evidence="2" id="KW-0812">Transmembrane</keyword>
<feature type="region of interest" description="Disordered" evidence="1">
    <location>
        <begin position="1687"/>
        <end position="1737"/>
    </location>
</feature>
<accession>A0A1Q9CR39</accession>
<feature type="transmembrane region" description="Helical" evidence="2">
    <location>
        <begin position="1215"/>
        <end position="1237"/>
    </location>
</feature>
<gene>
    <name evidence="3" type="ORF">AK812_SmicGene33610</name>
</gene>
<feature type="region of interest" description="Disordered" evidence="1">
    <location>
        <begin position="92"/>
        <end position="128"/>
    </location>
</feature>
<evidence type="ECO:0000313" key="4">
    <source>
        <dbReference type="Proteomes" id="UP000186817"/>
    </source>
</evidence>
<feature type="transmembrane region" description="Helical" evidence="2">
    <location>
        <begin position="1298"/>
        <end position="1318"/>
    </location>
</feature>
<reference evidence="3 4" key="1">
    <citation type="submission" date="2016-02" db="EMBL/GenBank/DDBJ databases">
        <title>Genome analysis of coral dinoflagellate symbionts highlights evolutionary adaptations to a symbiotic lifestyle.</title>
        <authorList>
            <person name="Aranda M."/>
            <person name="Li Y."/>
            <person name="Liew Y.J."/>
            <person name="Baumgarten S."/>
            <person name="Simakov O."/>
            <person name="Wilson M."/>
            <person name="Piel J."/>
            <person name="Ashoor H."/>
            <person name="Bougouffa S."/>
            <person name="Bajic V.B."/>
            <person name="Ryu T."/>
            <person name="Ravasi T."/>
            <person name="Bayer T."/>
            <person name="Micklem G."/>
            <person name="Kim H."/>
            <person name="Bhak J."/>
            <person name="Lajeunesse T.C."/>
            <person name="Voolstra C.R."/>
        </authorList>
    </citation>
    <scope>NUCLEOTIDE SEQUENCE [LARGE SCALE GENOMIC DNA]</scope>
    <source>
        <strain evidence="3 4">CCMP2467</strain>
    </source>
</reference>
<comment type="caution">
    <text evidence="3">The sequence shown here is derived from an EMBL/GenBank/DDBJ whole genome shotgun (WGS) entry which is preliminary data.</text>
</comment>
<dbReference type="Proteomes" id="UP000186817">
    <property type="component" value="Unassembled WGS sequence"/>
</dbReference>
<sequence>MTRYGTHPCIRSTGSAHVAAAFRHPSPLVAETERCPVVHPFPRHRRDHCEAMVLALAAVTPKGPPADVLPPRDDMDWRDRASRAEALLERAQGRGGKMGHRSMTPTRRGGGLPPTPTPPGRAAASCTDKTGLDHSTSYGGGHDTMEVILEETLNEVPGIDDDPDNATPWAANLSFPDLMDFARAIKRDLTDAGHEEKRRDGWKCPVGMGNSARTVLHNVRFWWPHSHDQPVPFTCDRSLRTWLKSVLLFEPGSIRIMLRDAPMDAQVPPLADLPLSFGEWRRFMVLARPALADAGFMDHRSTYKGLTLVKDDGADVGDGGLVISSEDPNIVSQPVESPQDFALMDPSEEAITEETQLDEVDLPGLPLEESERRKKWRAVPQRVRVAIRRLHRQFGHCPRKVLINLLRTAKIDKSYVEAAKLHRCTECEDSKPRRKAHIVSMPERYSFNQALGVDVFECLDGQGTKHQVMNMVCLGTCFQLVEIVRVGDQLDASRPYSDDGPHGQAYQWSYDVIEVSDAPLETPESIGPPSLAEEDNGADLGSLEDQADPENAKPLPYMYSVGDVVCFRPAQDAEALAHAVLQGEAEEEGPSDGLLDGRQPLSSIFEEEEEGGASAARGAELLDDLPASIRARFEEWRVEEEANVSIRKKFTGFWSNRLASQEQVEQELKELPESVEYWNCTPSVRIHIDGSRAKEWKKYEDFQAAILIKGVDPEARLLIRARPDILYRVSYRNGPFDFEKLGVLTASDGSFAGESNNKSQQGRIHFLVPEQQESGDRIRAALAEVYGFGSRGPDWEQLARPLQECKTSSDEVEHDMQVLKVLEKMLQISETKGKLGVVDGQTRVLDRPGKGDFLDQIAAARAVSRSWVDTHWVIQVEHDMQVLQDRRDTAAIVARRSMSISIISRPDFQLLKASTSESRISESNGRLTEVSNLAKATEELEMAEVRFTFGVEELSDSNNELESGPASESSTADSQKSKSTYDPQPTPDSSDKLRRRITMPSVDHVDEKVLDVGSQVQTQEYYRFGESTWDLFLFIGTGALGPLGSIQTFLLAVVSMTMQIVFTGIAWYNFLTPEVDEDTVRDAFRWRRSAGHALNQSSLAERVCALDKSLPASGIQVTLYENIIRYLKPGAEGLESFFTGERLCLVALLCWYLMVAKEVNHGLALHRGIMAAPLGQTKIYSRENPFTRVMHYRLEELGGLISISMRRKLASGVLLAYRLLAAAALIYVGTFFLVYTIDVTELILNAAVALAIILDIDDLLFDALATTPGRHLVNQMDPLPMKSWPRVRGADVKSMSMLVLIPVATMIVYVNMLAPMVATLDSAKDAMCGGNLQFVWTADQRNVILLSPTQGDGWKEGGYEPRSKAIDEAEMLNLGELSSGTAWGVWLGSVAALTETSILPLEQSVDVFNPRCADLGDTEPLRNYLREFLGNESLMGCGEQSAEELRSNVRWSRLVESIRAIGEAEDTETEGKEEALLTAEAMWDHGCAFGEYLMEMDVTWGSCFSWRFDWGLKTVEVFCPTTCHCDSTNLDSGCPRPLGENCEIIADACIFVSGSYHCPENAPHFEGKLEVALDDLEAFDEFSELVIEALQRTLASLTGHGVLPEHVRIGESTSRRLALARRLPRAKSYDYLVFVISEADATAARDALAAREPQAVFIQSLLDLGVPAEGAGLNIDVKGVVSSPPVTRVSTTISTTGTSLSDGNDAGGPSNPPTTTSTTSTSQTGSNETSVTSPGDRKRLCSYLTSFSVGKVPLEILPVP</sequence>
<keyword evidence="2" id="KW-1133">Transmembrane helix</keyword>
<feature type="region of interest" description="Disordered" evidence="1">
    <location>
        <begin position="520"/>
        <end position="553"/>
    </location>
</feature>
<feature type="compositionally biased region" description="Low complexity" evidence="1">
    <location>
        <begin position="1687"/>
        <end position="1730"/>
    </location>
</feature>
<evidence type="ECO:0000313" key="3">
    <source>
        <dbReference type="EMBL" id="OLP85398.1"/>
    </source>
</evidence>